<dbReference type="Pfam" id="PF13302">
    <property type="entry name" value="Acetyltransf_3"/>
    <property type="match status" value="1"/>
</dbReference>
<evidence type="ECO:0000313" key="3">
    <source>
        <dbReference type="EMBL" id="MFC4014843.1"/>
    </source>
</evidence>
<accession>A0ABV8GPH4</accession>
<organism evidence="3 4">
    <name type="scientific">Nonomuraea purpurea</name>
    <dbReference type="NCBI Taxonomy" id="1849276"/>
    <lineage>
        <taxon>Bacteria</taxon>
        <taxon>Bacillati</taxon>
        <taxon>Actinomycetota</taxon>
        <taxon>Actinomycetes</taxon>
        <taxon>Streptosporangiales</taxon>
        <taxon>Streptosporangiaceae</taxon>
        <taxon>Nonomuraea</taxon>
    </lineage>
</organism>
<dbReference type="Proteomes" id="UP001595851">
    <property type="component" value="Unassembled WGS sequence"/>
</dbReference>
<dbReference type="Gene3D" id="3.40.630.30">
    <property type="match status" value="1"/>
</dbReference>
<keyword evidence="4" id="KW-1185">Reference proteome</keyword>
<evidence type="ECO:0000313" key="4">
    <source>
        <dbReference type="Proteomes" id="UP001595851"/>
    </source>
</evidence>
<dbReference type="InterPro" id="IPR016181">
    <property type="entry name" value="Acyl_CoA_acyltransferase"/>
</dbReference>
<dbReference type="RefSeq" id="WP_379534672.1">
    <property type="nucleotide sequence ID" value="NZ_JBHSBI010000038.1"/>
</dbReference>
<name>A0ABV8GPH4_9ACTN</name>
<feature type="compositionally biased region" description="Pro residues" evidence="1">
    <location>
        <begin position="100"/>
        <end position="116"/>
    </location>
</feature>
<reference evidence="4" key="1">
    <citation type="journal article" date="2019" name="Int. J. Syst. Evol. Microbiol.">
        <title>The Global Catalogue of Microorganisms (GCM) 10K type strain sequencing project: providing services to taxonomists for standard genome sequencing and annotation.</title>
        <authorList>
            <consortium name="The Broad Institute Genomics Platform"/>
            <consortium name="The Broad Institute Genome Sequencing Center for Infectious Disease"/>
            <person name="Wu L."/>
            <person name="Ma J."/>
        </authorList>
    </citation>
    <scope>NUCLEOTIDE SEQUENCE [LARGE SCALE GENOMIC DNA]</scope>
    <source>
        <strain evidence="4">TBRC 1276</strain>
    </source>
</reference>
<dbReference type="InterPro" id="IPR000182">
    <property type="entry name" value="GNAT_dom"/>
</dbReference>
<feature type="domain" description="N-acetyltransferase" evidence="2">
    <location>
        <begin position="167"/>
        <end position="291"/>
    </location>
</feature>
<gene>
    <name evidence="3" type="ORF">ACFOY2_47015</name>
</gene>
<feature type="region of interest" description="Disordered" evidence="1">
    <location>
        <begin position="1"/>
        <end position="22"/>
    </location>
</feature>
<dbReference type="EMBL" id="JBHSBI010000038">
    <property type="protein sequence ID" value="MFC4014843.1"/>
    <property type="molecule type" value="Genomic_DNA"/>
</dbReference>
<protein>
    <submittedName>
        <fullName evidence="3">GNAT family N-acetyltransferase</fullName>
    </submittedName>
</protein>
<dbReference type="SUPFAM" id="SSF55729">
    <property type="entry name" value="Acyl-CoA N-acyltransferases (Nat)"/>
    <property type="match status" value="1"/>
</dbReference>
<evidence type="ECO:0000259" key="2">
    <source>
        <dbReference type="PROSITE" id="PS51186"/>
    </source>
</evidence>
<comment type="caution">
    <text evidence="3">The sequence shown here is derived from an EMBL/GenBank/DDBJ whole genome shotgun (WGS) entry which is preliminary data.</text>
</comment>
<sequence>MTQPADGGLPEPEGKTMTRPAGDADLLRVEMGVIWRLDGRGRLTGSLDDDVPPTLVVGVAADGLAATVAADVPDDLSAQLLTLIAAASPPPPVLDTTNRPPLPPTPSTTDTPPPPRALIADDAHAPPFGEPPTVLERCRALLGEGLAVSGGPSYLVCPPIRFDTAARVLRSDDPAHARLVRPLRPGTWAPEEWDELVGGGAGAPWAMIVEDGQVASLCHSARRTPEGAEAGVWTAPEFRGRGYAAATTAVWADLLPGTRLFYSTSAGNRSSQSVAARLGLRCVGWLWKLTR</sequence>
<proteinExistence type="predicted"/>
<evidence type="ECO:0000256" key="1">
    <source>
        <dbReference type="SAM" id="MobiDB-lite"/>
    </source>
</evidence>
<feature type="region of interest" description="Disordered" evidence="1">
    <location>
        <begin position="88"/>
        <end position="131"/>
    </location>
</feature>
<dbReference type="PROSITE" id="PS51186">
    <property type="entry name" value="GNAT"/>
    <property type="match status" value="1"/>
</dbReference>